<proteinExistence type="predicted"/>
<dbReference type="RefSeq" id="WP_219500943.1">
    <property type="nucleotide sequence ID" value="NZ_JAHXDN010000002.1"/>
</dbReference>
<protein>
    <submittedName>
        <fullName evidence="2">Uncharacterized protein</fullName>
    </submittedName>
</protein>
<evidence type="ECO:0000313" key="3">
    <source>
        <dbReference type="Proteomes" id="UP001138661"/>
    </source>
</evidence>
<keyword evidence="3" id="KW-1185">Reference proteome</keyword>
<comment type="caution">
    <text evidence="2">The sequence shown here is derived from an EMBL/GenBank/DDBJ whole genome shotgun (WGS) entry which is preliminary data.</text>
</comment>
<dbReference type="Proteomes" id="UP001138661">
    <property type="component" value="Unassembled WGS sequence"/>
</dbReference>
<feature type="region of interest" description="Disordered" evidence="1">
    <location>
        <begin position="45"/>
        <end position="80"/>
    </location>
</feature>
<reference evidence="2" key="1">
    <citation type="submission" date="2021-07" db="EMBL/GenBank/DDBJ databases">
        <title>Roseobacter insulae sp. nov., isolated from a tidal flat.</title>
        <authorList>
            <person name="Park S."/>
            <person name="Yoon J.-H."/>
        </authorList>
    </citation>
    <scope>NUCLEOTIDE SEQUENCE</scope>
    <source>
        <strain evidence="2">YSTF-M11</strain>
    </source>
</reference>
<name>A0A9X1FTX7_9RHOB</name>
<feature type="compositionally biased region" description="Basic residues" evidence="1">
    <location>
        <begin position="67"/>
        <end position="80"/>
    </location>
</feature>
<accession>A0A9X1FTX7</accession>
<sequence>MRYSTKIATCCYCGTRAALVLGKNRHELSCSSCGAPLHELKRLPQEHPGKTELVKPSAVRHTTSRPEKKKYKKYKPRPKPYKRRKSFVKHMLEEAFDVIEDIFD</sequence>
<dbReference type="AlphaFoldDB" id="A0A9X1FTX7"/>
<gene>
    <name evidence="2" type="ORF">KX928_08355</name>
</gene>
<dbReference type="EMBL" id="JAHXDN010000002">
    <property type="protein sequence ID" value="MBW4707795.1"/>
    <property type="molecule type" value="Genomic_DNA"/>
</dbReference>
<organism evidence="2 3">
    <name type="scientific">Roseobacter insulae</name>
    <dbReference type="NCBI Taxonomy" id="2859783"/>
    <lineage>
        <taxon>Bacteria</taxon>
        <taxon>Pseudomonadati</taxon>
        <taxon>Pseudomonadota</taxon>
        <taxon>Alphaproteobacteria</taxon>
        <taxon>Rhodobacterales</taxon>
        <taxon>Roseobacteraceae</taxon>
        <taxon>Roseobacter</taxon>
    </lineage>
</organism>
<evidence type="ECO:0000256" key="1">
    <source>
        <dbReference type="SAM" id="MobiDB-lite"/>
    </source>
</evidence>
<evidence type="ECO:0000313" key="2">
    <source>
        <dbReference type="EMBL" id="MBW4707795.1"/>
    </source>
</evidence>